<reference evidence="1" key="1">
    <citation type="submission" date="2023-10" db="EMBL/GenBank/DDBJ databases">
        <title>Genome assembly of Pristionchus species.</title>
        <authorList>
            <person name="Yoshida K."/>
            <person name="Sommer R.J."/>
        </authorList>
    </citation>
    <scope>NUCLEOTIDE SEQUENCE</scope>
    <source>
        <strain evidence="1">RS0144</strain>
    </source>
</reference>
<proteinExistence type="predicted"/>
<keyword evidence="2" id="KW-1185">Reference proteome</keyword>
<sequence length="90" mass="9812">ERRHYVTMRTDRASLTAEKSCLGVASSLGQLPGAWQITPFQHTACSSRRGQVFDLPSLSSLLGSLHRLIGPFLPLTNNSSQSPFSSPLNE</sequence>
<evidence type="ECO:0000313" key="1">
    <source>
        <dbReference type="EMBL" id="GMT05558.1"/>
    </source>
</evidence>
<comment type="caution">
    <text evidence="1">The sequence shown here is derived from an EMBL/GenBank/DDBJ whole genome shotgun (WGS) entry which is preliminary data.</text>
</comment>
<dbReference type="AlphaFoldDB" id="A0AAV5UGW9"/>
<name>A0AAV5UGW9_9BILA</name>
<dbReference type="Proteomes" id="UP001432027">
    <property type="component" value="Unassembled WGS sequence"/>
</dbReference>
<evidence type="ECO:0000313" key="2">
    <source>
        <dbReference type="Proteomes" id="UP001432027"/>
    </source>
</evidence>
<dbReference type="EMBL" id="BTSX01000006">
    <property type="protein sequence ID" value="GMT05558.1"/>
    <property type="molecule type" value="Genomic_DNA"/>
</dbReference>
<feature type="non-terminal residue" evidence="1">
    <location>
        <position position="1"/>
    </location>
</feature>
<accession>A0AAV5UGW9</accession>
<organism evidence="1 2">
    <name type="scientific">Pristionchus entomophagus</name>
    <dbReference type="NCBI Taxonomy" id="358040"/>
    <lineage>
        <taxon>Eukaryota</taxon>
        <taxon>Metazoa</taxon>
        <taxon>Ecdysozoa</taxon>
        <taxon>Nematoda</taxon>
        <taxon>Chromadorea</taxon>
        <taxon>Rhabditida</taxon>
        <taxon>Rhabditina</taxon>
        <taxon>Diplogasteromorpha</taxon>
        <taxon>Diplogasteroidea</taxon>
        <taxon>Neodiplogasteridae</taxon>
        <taxon>Pristionchus</taxon>
    </lineage>
</organism>
<protein>
    <submittedName>
        <fullName evidence="1">Uncharacterized protein</fullName>
    </submittedName>
</protein>
<gene>
    <name evidence="1" type="ORF">PENTCL1PPCAC_27732</name>
</gene>